<evidence type="ECO:0000256" key="8">
    <source>
        <dbReference type="PROSITE-ProRule" id="PRU00555"/>
    </source>
</evidence>
<protein>
    <recommendedName>
        <fullName evidence="2 9">Lysophospholipase</fullName>
        <ecNumber evidence="2 9">3.1.1.5</ecNumber>
    </recommendedName>
</protein>
<dbReference type="Pfam" id="PF01735">
    <property type="entry name" value="PLA2_B"/>
    <property type="match status" value="1"/>
</dbReference>
<keyword evidence="3 9" id="KW-0732">Signal</keyword>
<reference evidence="11 12" key="1">
    <citation type="submission" date="2015-08" db="EMBL/GenBank/DDBJ databases">
        <title>Next Generation Sequencing and Analysis of the Genome of Puccinia sorghi L Schw, the Causal Agent of Maize Common Rust.</title>
        <authorList>
            <person name="Rochi L."/>
            <person name="Burguener G."/>
            <person name="Darino M."/>
            <person name="Turjanski A."/>
            <person name="Kreff E."/>
            <person name="Dieguez M.J."/>
            <person name="Sacco F."/>
        </authorList>
    </citation>
    <scope>NUCLEOTIDE SEQUENCE [LARGE SCALE GENOMIC DNA]</scope>
    <source>
        <strain evidence="11 12">RO10H11247</strain>
    </source>
</reference>
<dbReference type="STRING" id="27349.A0A0L6VN95"/>
<dbReference type="PANTHER" id="PTHR10728:SF33">
    <property type="entry name" value="LYSOPHOSPHOLIPASE 1-RELATED"/>
    <property type="match status" value="1"/>
</dbReference>
<dbReference type="SMART" id="SM00022">
    <property type="entry name" value="PLAc"/>
    <property type="match status" value="1"/>
</dbReference>
<comment type="caution">
    <text evidence="11">The sequence shown here is derived from an EMBL/GenBank/DDBJ whole genome shotgun (WGS) entry which is preliminary data.</text>
</comment>
<feature type="signal peptide" evidence="9">
    <location>
        <begin position="1"/>
        <end position="32"/>
    </location>
</feature>
<keyword evidence="7" id="KW-0325">Glycoprotein</keyword>
<evidence type="ECO:0000313" key="11">
    <source>
        <dbReference type="EMBL" id="KNZ62246.1"/>
    </source>
</evidence>
<evidence type="ECO:0000256" key="3">
    <source>
        <dbReference type="ARBA" id="ARBA00022729"/>
    </source>
</evidence>
<dbReference type="PROSITE" id="PS51210">
    <property type="entry name" value="PLA2C"/>
    <property type="match status" value="1"/>
</dbReference>
<dbReference type="AlphaFoldDB" id="A0A0L6VN95"/>
<comment type="catalytic activity">
    <reaction evidence="9">
        <text>a 1-acyl-sn-glycero-3-phosphocholine + H2O = sn-glycerol 3-phosphocholine + a fatty acid + H(+)</text>
        <dbReference type="Rhea" id="RHEA:15177"/>
        <dbReference type="ChEBI" id="CHEBI:15377"/>
        <dbReference type="ChEBI" id="CHEBI:15378"/>
        <dbReference type="ChEBI" id="CHEBI:16870"/>
        <dbReference type="ChEBI" id="CHEBI:28868"/>
        <dbReference type="ChEBI" id="CHEBI:58168"/>
        <dbReference type="EC" id="3.1.1.5"/>
    </reaction>
</comment>
<dbReference type="InterPro" id="IPR002642">
    <property type="entry name" value="LysoPLipase_cat_dom"/>
</dbReference>
<evidence type="ECO:0000256" key="2">
    <source>
        <dbReference type="ARBA" id="ARBA00013274"/>
    </source>
</evidence>
<keyword evidence="6 8" id="KW-0443">Lipid metabolism</keyword>
<comment type="similarity">
    <text evidence="1 9">Belongs to the lysophospholipase family.</text>
</comment>
<evidence type="ECO:0000259" key="10">
    <source>
        <dbReference type="PROSITE" id="PS51210"/>
    </source>
</evidence>
<evidence type="ECO:0000256" key="6">
    <source>
        <dbReference type="ARBA" id="ARBA00023098"/>
    </source>
</evidence>
<dbReference type="PANTHER" id="PTHR10728">
    <property type="entry name" value="CYTOSOLIC PHOSPHOLIPASE A2"/>
    <property type="match status" value="1"/>
</dbReference>
<dbReference type="SUPFAM" id="SSF52151">
    <property type="entry name" value="FabD/lysophospholipase-like"/>
    <property type="match status" value="1"/>
</dbReference>
<evidence type="ECO:0000313" key="12">
    <source>
        <dbReference type="Proteomes" id="UP000037035"/>
    </source>
</evidence>
<feature type="domain" description="PLA2c" evidence="10">
    <location>
        <begin position="39"/>
        <end position="619"/>
    </location>
</feature>
<name>A0A0L6VN95_9BASI</name>
<keyword evidence="5 8" id="KW-0442">Lipid degradation</keyword>
<evidence type="ECO:0000256" key="5">
    <source>
        <dbReference type="ARBA" id="ARBA00022963"/>
    </source>
</evidence>
<dbReference type="InterPro" id="IPR016035">
    <property type="entry name" value="Acyl_Trfase/lysoPLipase"/>
</dbReference>
<keyword evidence="4 8" id="KW-0378">Hydrolase</keyword>
<feature type="chain" id="PRO_5005394554" description="Lysophospholipase" evidence="9">
    <location>
        <begin position="33"/>
        <end position="658"/>
    </location>
</feature>
<evidence type="ECO:0000256" key="9">
    <source>
        <dbReference type="RuleBase" id="RU362103"/>
    </source>
</evidence>
<dbReference type="GO" id="GO:0004623">
    <property type="term" value="F:phospholipase A2 activity"/>
    <property type="evidence" value="ECO:0007669"/>
    <property type="project" value="TreeGrafter"/>
</dbReference>
<dbReference type="GO" id="GO:0004622">
    <property type="term" value="F:phosphatidylcholine lysophospholipase activity"/>
    <property type="evidence" value="ECO:0007669"/>
    <property type="project" value="UniProtKB-EC"/>
</dbReference>
<dbReference type="Gene3D" id="3.40.1090.10">
    <property type="entry name" value="Cytosolic phospholipase A2 catalytic domain"/>
    <property type="match status" value="1"/>
</dbReference>
<evidence type="ECO:0000256" key="1">
    <source>
        <dbReference type="ARBA" id="ARBA00008780"/>
    </source>
</evidence>
<dbReference type="Proteomes" id="UP000037035">
    <property type="component" value="Unassembled WGS sequence"/>
</dbReference>
<dbReference type="OrthoDB" id="4084751at2759"/>
<accession>A0A0L6VN95</accession>
<dbReference type="EC" id="3.1.1.5" evidence="2 9"/>
<evidence type="ECO:0000256" key="4">
    <source>
        <dbReference type="ARBA" id="ARBA00022801"/>
    </source>
</evidence>
<keyword evidence="12" id="KW-1185">Reference proteome</keyword>
<dbReference type="GO" id="GO:0005829">
    <property type="term" value="C:cytosol"/>
    <property type="evidence" value="ECO:0007669"/>
    <property type="project" value="TreeGrafter"/>
</dbReference>
<organism evidence="11 12">
    <name type="scientific">Puccinia sorghi</name>
    <dbReference type="NCBI Taxonomy" id="27349"/>
    <lineage>
        <taxon>Eukaryota</taxon>
        <taxon>Fungi</taxon>
        <taxon>Dikarya</taxon>
        <taxon>Basidiomycota</taxon>
        <taxon>Pucciniomycotina</taxon>
        <taxon>Pucciniomycetes</taxon>
        <taxon>Pucciniales</taxon>
        <taxon>Pucciniaceae</taxon>
        <taxon>Puccinia</taxon>
    </lineage>
</organism>
<gene>
    <name evidence="11" type="ORF">VP01_1295g4</name>
</gene>
<sequence>MLSESKCTLSSFSPILAMWCLFLAHQNAQTTAQVLTASVTSLAGSPTEENQTLSEGEANFRIGRQSVVAPLWREFFTNGPGKATGYQSTSLVFQNEEWPILGIANSGGGLRASLYAAGVMQALKRQKRLLIFSSPKHSDTRTSSSPIRGVFQLSTYVVGLSGGSWLVTSAAASNYPPASQLVAGWELEKDVVLPGGINVFRDGQFLDQLYDTAKLKKNAGYDISLTDLWGRALGYHFLPGTTSDNFYTNSPTTAHGAGDLISGLRNMTALQEFQVPLPIVVTNHKSMNESASNSSSDPASGSTFIPLSAPVYEFSPFEFGSYDPQLSAFIPSEFLGTRLNSGKAYLPSSVNQSSEPDSNKKCVRGFDQLSFVMGSSATVASVTGVPAKYNMVFKRLIQKIADAALGSSFTARYPNPFKGVNGPMGFDGSKSDDLAIVDGGENGENIPFNPLLTPARQVDVILAVDASGDSNSSSAIGAGWPNGMGVINTYLRYHLIRRFGKTKARLSTRPTFFGCDAPGKQGYGGYPLIIYLPNRESQTGYLTNTSTFKLQVEYEFDSSIFSFDYRLENMLTDQVFFLFFFLRVSVFKRGLNRFPQLRHGISYQANHSKQDGFRLANLPFVRIDRSITKPIRYCAVYHMRRLLQALLLRLTAEDEEKG</sequence>
<dbReference type="EMBL" id="LAVV01003287">
    <property type="protein sequence ID" value="KNZ62246.1"/>
    <property type="molecule type" value="Genomic_DNA"/>
</dbReference>
<proteinExistence type="inferred from homology"/>
<dbReference type="VEuPathDB" id="FungiDB:VP01_1295g4"/>
<evidence type="ECO:0000256" key="7">
    <source>
        <dbReference type="ARBA" id="ARBA00023180"/>
    </source>
</evidence>
<dbReference type="GO" id="GO:0046475">
    <property type="term" value="P:glycerophospholipid catabolic process"/>
    <property type="evidence" value="ECO:0007669"/>
    <property type="project" value="TreeGrafter"/>
</dbReference>